<accession>A0A009PRQ5</accession>
<dbReference type="PANTHER" id="PTHR31901">
    <property type="entry name" value="GH3 DOMAIN-CONTAINING PROTEIN"/>
    <property type="match status" value="1"/>
</dbReference>
<evidence type="ECO:0000313" key="3">
    <source>
        <dbReference type="Proteomes" id="UP000021108"/>
    </source>
</evidence>
<protein>
    <submittedName>
        <fullName evidence="2">GH3 auxin-responsive promoter family protein</fullName>
    </submittedName>
</protein>
<reference evidence="2 3" key="1">
    <citation type="submission" date="2014-02" db="EMBL/GenBank/DDBJ databases">
        <title>Comparative genomics and transcriptomics to identify genetic mechanisms underlying the emergence of carbapenem resistant Acinetobacter baumannii (CRAb).</title>
        <authorList>
            <person name="Harris A.D."/>
            <person name="Johnson K.J."/>
            <person name="George J."/>
            <person name="Shefchek K."/>
            <person name="Daugherty S.C."/>
            <person name="Parankush S."/>
            <person name="Sadzewicz L."/>
            <person name="Tallon L."/>
            <person name="Sengamalay N."/>
            <person name="Hazen T.H."/>
            <person name="Rasko D.A."/>
        </authorList>
    </citation>
    <scope>NUCLEOTIDE SEQUENCE [LARGE SCALE GENOMIC DNA]</scope>
    <source>
        <strain evidence="2 3">625974</strain>
    </source>
</reference>
<comment type="caution">
    <text evidence="2">The sequence shown here is derived from an EMBL/GenBank/DDBJ whole genome shotgun (WGS) entry which is preliminary data.</text>
</comment>
<dbReference type="GO" id="GO:0005737">
    <property type="term" value="C:cytoplasm"/>
    <property type="evidence" value="ECO:0007669"/>
    <property type="project" value="TreeGrafter"/>
</dbReference>
<sequence>MKSNQWLTLGSHLILKKWCDASDRNFQKQFNALETTQRQILHSILQTSTLAKDKQVQNYEQFVKAFPATRYSAWREDIQRYREQKLSLSSSKLVRFQPTSGSSEQIKFIPYTKLFLDELDHAIAPWMASLYRKCPQLSSGTHYWSVSWLPESQREVLKDKNLNDDSALLGIGKRILSKFTQAVPSNVAFAANADDALFATICYLVANRNLAMISVWSPTFALQLLERLEALQKDVIEVLQSGKWGSRQASLKEVTAPHSSESAQALIASSNGEQIDFKKLWPKLSLVSSWDTAGSKAWAEKLKEKLPNVQFEGKGLWATEGVVTIPYNDQYPLAYQSHFYEFEYLEGEKQGQIVPSWQLKQGDVVSPLITSGNGLLRYCLDDCLKVTGFIEQIPCFEFQGRRFGVDLVGEKLAPETAQQLLSQLNETESKAISLLAIDTQQQVKPFYCVLFEGDIHHSISNEYIDSILRQNFHYELARNLGQLDQPQIRQANNGWNAYKKLVMFDGIIEGNIKPEPLKKVTLNSLEQL</sequence>
<evidence type="ECO:0000313" key="2">
    <source>
        <dbReference type="EMBL" id="EXC04511.1"/>
    </source>
</evidence>
<proteinExistence type="predicted"/>
<dbReference type="InterPro" id="IPR055377">
    <property type="entry name" value="GH3_M"/>
</dbReference>
<name>A0A009PRQ5_ACIBA</name>
<dbReference type="RefSeq" id="WP_002133607.1">
    <property type="nucleotide sequence ID" value="NZ_JEXD01000059.1"/>
</dbReference>
<dbReference type="PANTHER" id="PTHR31901:SF9">
    <property type="entry name" value="GH3 DOMAIN-CONTAINING PROTEIN"/>
    <property type="match status" value="1"/>
</dbReference>
<dbReference type="Proteomes" id="UP000021108">
    <property type="component" value="Unassembled WGS sequence"/>
</dbReference>
<organism evidence="2 3">
    <name type="scientific">Acinetobacter baumannii 625974</name>
    <dbReference type="NCBI Taxonomy" id="1310607"/>
    <lineage>
        <taxon>Bacteria</taxon>
        <taxon>Pseudomonadati</taxon>
        <taxon>Pseudomonadota</taxon>
        <taxon>Gammaproteobacteria</taxon>
        <taxon>Moraxellales</taxon>
        <taxon>Moraxellaceae</taxon>
        <taxon>Acinetobacter</taxon>
        <taxon>Acinetobacter calcoaceticus/baumannii complex</taxon>
    </lineage>
</organism>
<dbReference type="Pfam" id="PF23571">
    <property type="entry name" value="GH3_M"/>
    <property type="match status" value="1"/>
</dbReference>
<dbReference type="InterPro" id="IPR004993">
    <property type="entry name" value="GH3"/>
</dbReference>
<feature type="domain" description="GH3 middle" evidence="1">
    <location>
        <begin position="332"/>
        <end position="401"/>
    </location>
</feature>
<dbReference type="PATRIC" id="fig|1310607.3.peg.3653"/>
<dbReference type="AlphaFoldDB" id="A0A009PRQ5"/>
<dbReference type="Pfam" id="PF03321">
    <property type="entry name" value="GH3"/>
    <property type="match status" value="1"/>
</dbReference>
<dbReference type="GO" id="GO:0016881">
    <property type="term" value="F:acid-amino acid ligase activity"/>
    <property type="evidence" value="ECO:0007669"/>
    <property type="project" value="TreeGrafter"/>
</dbReference>
<dbReference type="EMBL" id="JEXD01000059">
    <property type="protein sequence ID" value="EXC04511.1"/>
    <property type="molecule type" value="Genomic_DNA"/>
</dbReference>
<evidence type="ECO:0000259" key="1">
    <source>
        <dbReference type="Pfam" id="PF23571"/>
    </source>
</evidence>
<gene>
    <name evidence="2" type="ORF">J506_3779</name>
</gene>